<feature type="transmembrane region" description="Helical" evidence="5">
    <location>
        <begin position="140"/>
        <end position="161"/>
    </location>
</feature>
<comment type="subcellular location">
    <subcellularLocation>
        <location evidence="1">Endomembrane system</location>
        <topology evidence="1">Multi-pass membrane protein</topology>
    </subcellularLocation>
</comment>
<keyword evidence="4 5" id="KW-0472">Membrane</keyword>
<dbReference type="AlphaFoldDB" id="A0A9N9A2L4"/>
<dbReference type="Pfam" id="PF04750">
    <property type="entry name" value="Far-17a_AIG1"/>
    <property type="match status" value="1"/>
</dbReference>
<keyword evidence="7" id="KW-1185">Reference proteome</keyword>
<dbReference type="GO" id="GO:0016020">
    <property type="term" value="C:membrane"/>
    <property type="evidence" value="ECO:0007669"/>
    <property type="project" value="InterPro"/>
</dbReference>
<reference evidence="6" key="1">
    <citation type="submission" date="2021-06" db="EMBL/GenBank/DDBJ databases">
        <authorList>
            <person name="Kallberg Y."/>
            <person name="Tangrot J."/>
            <person name="Rosling A."/>
        </authorList>
    </citation>
    <scope>NUCLEOTIDE SEQUENCE</scope>
    <source>
        <strain evidence="6">87-6 pot B 2015</strain>
    </source>
</reference>
<evidence type="ECO:0000256" key="4">
    <source>
        <dbReference type="ARBA" id="ARBA00023136"/>
    </source>
</evidence>
<feature type="transmembrane region" description="Helical" evidence="5">
    <location>
        <begin position="12"/>
        <end position="31"/>
    </location>
</feature>
<evidence type="ECO:0000256" key="2">
    <source>
        <dbReference type="ARBA" id="ARBA00022692"/>
    </source>
</evidence>
<keyword evidence="2 5" id="KW-0812">Transmembrane</keyword>
<evidence type="ECO:0000313" key="6">
    <source>
        <dbReference type="EMBL" id="CAG8515662.1"/>
    </source>
</evidence>
<feature type="transmembrane region" description="Helical" evidence="5">
    <location>
        <begin position="76"/>
        <end position="95"/>
    </location>
</feature>
<dbReference type="EMBL" id="CAJVPP010000831">
    <property type="protein sequence ID" value="CAG8515662.1"/>
    <property type="molecule type" value="Genomic_DNA"/>
</dbReference>
<dbReference type="PANTHER" id="PTHR10989:SF16">
    <property type="entry name" value="AT02829P-RELATED"/>
    <property type="match status" value="1"/>
</dbReference>
<evidence type="ECO:0000256" key="1">
    <source>
        <dbReference type="ARBA" id="ARBA00004127"/>
    </source>
</evidence>
<organism evidence="6 7">
    <name type="scientific">Funneliformis mosseae</name>
    <name type="common">Endomycorrhizal fungus</name>
    <name type="synonym">Glomus mosseae</name>
    <dbReference type="NCBI Taxonomy" id="27381"/>
    <lineage>
        <taxon>Eukaryota</taxon>
        <taxon>Fungi</taxon>
        <taxon>Fungi incertae sedis</taxon>
        <taxon>Mucoromycota</taxon>
        <taxon>Glomeromycotina</taxon>
        <taxon>Glomeromycetes</taxon>
        <taxon>Glomerales</taxon>
        <taxon>Glomeraceae</taxon>
        <taxon>Funneliformis</taxon>
    </lineage>
</organism>
<dbReference type="GO" id="GO:0012505">
    <property type="term" value="C:endomembrane system"/>
    <property type="evidence" value="ECO:0007669"/>
    <property type="project" value="UniProtKB-SubCell"/>
</dbReference>
<evidence type="ECO:0000256" key="3">
    <source>
        <dbReference type="ARBA" id="ARBA00022989"/>
    </source>
</evidence>
<keyword evidence="3 5" id="KW-1133">Transmembrane helix</keyword>
<feature type="transmembrane region" description="Helical" evidence="5">
    <location>
        <begin position="37"/>
        <end position="64"/>
    </location>
</feature>
<sequence>MNKNQLINYQLILHALGVASFSYSFIILPTLERSETLIYQFTHLTIVGLLFSLFAFIFALLYDFFTFRVISFLKDWFMVICVPLEGLISVLYWTIITYDEKLLMEKPRLPIFIDFGFHLIPAVCLWTDFLFFAKEFRKSYAHVLYILAFGIGYVAWINFYFVTFGDWPYPLLRKLEDPQRFGCYVVCVSLCAFIHAAFNKPAIASKLQQIHQIDDKLKLN</sequence>
<dbReference type="Proteomes" id="UP000789375">
    <property type="component" value="Unassembled WGS sequence"/>
</dbReference>
<evidence type="ECO:0000313" key="7">
    <source>
        <dbReference type="Proteomes" id="UP000789375"/>
    </source>
</evidence>
<evidence type="ECO:0000256" key="5">
    <source>
        <dbReference type="SAM" id="Phobius"/>
    </source>
</evidence>
<dbReference type="PANTHER" id="PTHR10989">
    <property type="entry name" value="ANDROGEN-INDUCED PROTEIN 1-RELATED"/>
    <property type="match status" value="1"/>
</dbReference>
<gene>
    <name evidence="6" type="ORF">FMOSSE_LOCUS4768</name>
</gene>
<protein>
    <submittedName>
        <fullName evidence="6">4570_t:CDS:1</fullName>
    </submittedName>
</protein>
<name>A0A9N9A2L4_FUNMO</name>
<feature type="transmembrane region" description="Helical" evidence="5">
    <location>
        <begin position="181"/>
        <end position="198"/>
    </location>
</feature>
<accession>A0A9N9A2L4</accession>
<proteinExistence type="predicted"/>
<comment type="caution">
    <text evidence="6">The sequence shown here is derived from an EMBL/GenBank/DDBJ whole genome shotgun (WGS) entry which is preliminary data.</text>
</comment>
<feature type="transmembrane region" description="Helical" evidence="5">
    <location>
        <begin position="115"/>
        <end position="133"/>
    </location>
</feature>
<dbReference type="InterPro" id="IPR006838">
    <property type="entry name" value="ADTRP_AIG1"/>
</dbReference>